<keyword evidence="1" id="KW-0472">Membrane</keyword>
<protein>
    <recommendedName>
        <fullName evidence="4">Odorant receptor</fullName>
    </recommendedName>
</protein>
<reference evidence="2 3" key="1">
    <citation type="journal article" date="2017" name="Curr. Biol.">
        <title>The Evolution of Venom by Co-option of Single-Copy Genes.</title>
        <authorList>
            <person name="Martinson E.O."/>
            <person name="Mrinalini"/>
            <person name="Kelkar Y.D."/>
            <person name="Chang C.H."/>
            <person name="Werren J.H."/>
        </authorList>
    </citation>
    <scope>NUCLEOTIDE SEQUENCE [LARGE SCALE GENOMIC DNA]</scope>
    <source>
        <strain evidence="2 3">Alberta</strain>
        <tissue evidence="2">Whole body</tissue>
    </source>
</reference>
<evidence type="ECO:0000256" key="1">
    <source>
        <dbReference type="SAM" id="Phobius"/>
    </source>
</evidence>
<keyword evidence="1" id="KW-0812">Transmembrane</keyword>
<keyword evidence="3" id="KW-1185">Reference proteome</keyword>
<dbReference type="Proteomes" id="UP000215335">
    <property type="component" value="Unassembled WGS sequence"/>
</dbReference>
<evidence type="ECO:0000313" key="3">
    <source>
        <dbReference type="Proteomes" id="UP000215335"/>
    </source>
</evidence>
<dbReference type="AlphaFoldDB" id="A0A232EX22"/>
<evidence type="ECO:0008006" key="4">
    <source>
        <dbReference type="Google" id="ProtNLM"/>
    </source>
</evidence>
<gene>
    <name evidence="2" type="ORF">TSAR_016172</name>
</gene>
<organism evidence="2 3">
    <name type="scientific">Trichomalopsis sarcophagae</name>
    <dbReference type="NCBI Taxonomy" id="543379"/>
    <lineage>
        <taxon>Eukaryota</taxon>
        <taxon>Metazoa</taxon>
        <taxon>Ecdysozoa</taxon>
        <taxon>Arthropoda</taxon>
        <taxon>Hexapoda</taxon>
        <taxon>Insecta</taxon>
        <taxon>Pterygota</taxon>
        <taxon>Neoptera</taxon>
        <taxon>Endopterygota</taxon>
        <taxon>Hymenoptera</taxon>
        <taxon>Apocrita</taxon>
        <taxon>Proctotrupomorpha</taxon>
        <taxon>Chalcidoidea</taxon>
        <taxon>Pteromalidae</taxon>
        <taxon>Pteromalinae</taxon>
        <taxon>Trichomalopsis</taxon>
    </lineage>
</organism>
<proteinExistence type="predicted"/>
<name>A0A232EX22_9HYME</name>
<evidence type="ECO:0000313" key="2">
    <source>
        <dbReference type="EMBL" id="OXU22912.1"/>
    </source>
</evidence>
<keyword evidence="1" id="KW-1133">Transmembrane helix</keyword>
<comment type="caution">
    <text evidence="2">The sequence shown here is derived from an EMBL/GenBank/DDBJ whole genome shotgun (WGS) entry which is preliminary data.</text>
</comment>
<dbReference type="EMBL" id="NNAY01001792">
    <property type="protein sequence ID" value="OXU22912.1"/>
    <property type="molecule type" value="Genomic_DNA"/>
</dbReference>
<accession>A0A232EX22</accession>
<sequence length="177" mass="20998">MVWLTFVPPTIKHRNAKEYAHPFPYYTDYMIIEKYYYVHQIFIRSLFFAFFYVGIFWLSLSSTFISIVLRNIVELRKKLSVDDELKKEKTIEYDLINIINKHTETIQLTLHMGDVLSMVPYFLNWILLSTEARELLRMIIWRSSKADKLTAGKVITLSMGSFASVICVEYNMMEIIK</sequence>
<feature type="transmembrane region" description="Helical" evidence="1">
    <location>
        <begin position="46"/>
        <end position="69"/>
    </location>
</feature>